<dbReference type="InterPro" id="IPR005174">
    <property type="entry name" value="KIB1-4_b-propeller"/>
</dbReference>
<reference evidence="2 3" key="1">
    <citation type="submission" date="2017-09" db="EMBL/GenBank/DDBJ databases">
        <authorList>
            <consortium name="International Durum Wheat Genome Sequencing Consortium (IDWGSC)"/>
            <person name="Milanesi L."/>
        </authorList>
    </citation>
    <scope>NUCLEOTIDE SEQUENCE [LARGE SCALE GENOMIC DNA]</scope>
    <source>
        <strain evidence="3">cv. Svevo</strain>
    </source>
</reference>
<dbReference type="SUPFAM" id="SSF81383">
    <property type="entry name" value="F-box domain"/>
    <property type="match status" value="1"/>
</dbReference>
<evidence type="ECO:0000313" key="2">
    <source>
        <dbReference type="EMBL" id="VAH25252.1"/>
    </source>
</evidence>
<feature type="domain" description="KIB1-4 beta-propeller" evidence="1">
    <location>
        <begin position="77"/>
        <end position="336"/>
    </location>
</feature>
<dbReference type="PANTHER" id="PTHR33110:SF147">
    <property type="entry name" value="DUF295 DOMAIN-CONTAINING PROTEIN"/>
    <property type="match status" value="1"/>
</dbReference>
<evidence type="ECO:0000259" key="1">
    <source>
        <dbReference type="Pfam" id="PF03478"/>
    </source>
</evidence>
<dbReference type="AlphaFoldDB" id="A0A9R1NHY7"/>
<gene>
    <name evidence="2" type="ORF">TRITD_2Av1G012590</name>
</gene>
<proteinExistence type="predicted"/>
<evidence type="ECO:0000313" key="3">
    <source>
        <dbReference type="Proteomes" id="UP000324705"/>
    </source>
</evidence>
<dbReference type="OMA" id="NGVAMIM"/>
<organism evidence="2 3">
    <name type="scientific">Triticum turgidum subsp. durum</name>
    <name type="common">Durum wheat</name>
    <name type="synonym">Triticum durum</name>
    <dbReference type="NCBI Taxonomy" id="4567"/>
    <lineage>
        <taxon>Eukaryota</taxon>
        <taxon>Viridiplantae</taxon>
        <taxon>Streptophyta</taxon>
        <taxon>Embryophyta</taxon>
        <taxon>Tracheophyta</taxon>
        <taxon>Spermatophyta</taxon>
        <taxon>Magnoliopsida</taxon>
        <taxon>Liliopsida</taxon>
        <taxon>Poales</taxon>
        <taxon>Poaceae</taxon>
        <taxon>BOP clade</taxon>
        <taxon>Pooideae</taxon>
        <taxon>Triticodae</taxon>
        <taxon>Triticeae</taxon>
        <taxon>Triticinae</taxon>
        <taxon>Triticum</taxon>
    </lineage>
</organism>
<accession>A0A9R1NHY7</accession>
<keyword evidence="3" id="KW-1185">Reference proteome</keyword>
<protein>
    <recommendedName>
        <fullName evidence="1">KIB1-4 beta-propeller domain-containing protein</fullName>
    </recommendedName>
</protein>
<dbReference type="InterPro" id="IPR036047">
    <property type="entry name" value="F-box-like_dom_sf"/>
</dbReference>
<name>A0A9R1NHY7_TRITD</name>
<dbReference type="PANTHER" id="PTHR33110">
    <property type="entry name" value="F-BOX/KELCH-REPEAT PROTEIN-RELATED"/>
    <property type="match status" value="1"/>
</dbReference>
<dbReference type="Gene3D" id="1.20.1280.50">
    <property type="match status" value="1"/>
</dbReference>
<sequence>MAAKMRAAGDVWSKLPDEILGEVYGRIASPLHRVRFAAVCRSWRVVKSWQQPAPTFPWLILSSRDDDDDTAKRVFCPADGELLRVSLPPEAIGKRLVGFHDGGWIAVTSAIAGGESPLIVNIFSGVEVPLSAKQSTTPWIKKLIFSEAPTSNHCVLAAILADRLAVCRVGSQSHNNQWISQWCYSYDDIAFGHGKLYGLLRNYLFMHDIHMTNEGNPVVSTPHILRTNPLPKFEGTGFHISYILKHGNKLLMAKRAWWSQENKGFFFKVFELAKTSNTRPAYGWTEVTTLDDHALFLSANCSRMVCLPADRRDGVESNHIYYNNIKLIGDDKSIYNDVDLTKCDNGQHLYCGKDRKFNGVAMIMSVRYYVTSSDHNNLMWLLPPDL</sequence>
<dbReference type="Pfam" id="PF03478">
    <property type="entry name" value="Beta-prop_KIB1-4"/>
    <property type="match status" value="1"/>
</dbReference>
<dbReference type="EMBL" id="LT934113">
    <property type="protein sequence ID" value="VAH25252.1"/>
    <property type="molecule type" value="Genomic_DNA"/>
</dbReference>
<dbReference type="Gramene" id="TRITD2Av1G012590.1">
    <property type="protein sequence ID" value="TRITD2Av1G012590.1"/>
    <property type="gene ID" value="TRITD2Av1G012590"/>
</dbReference>
<dbReference type="Proteomes" id="UP000324705">
    <property type="component" value="Chromosome 2A"/>
</dbReference>